<protein>
    <submittedName>
        <fullName evidence="1">Uncharacterized protein</fullName>
    </submittedName>
</protein>
<proteinExistence type="predicted"/>
<organism evidence="1 2">
    <name type="scientific">Pandoraea iniqua</name>
    <dbReference type="NCBI Taxonomy" id="2508288"/>
    <lineage>
        <taxon>Bacteria</taxon>
        <taxon>Pseudomonadati</taxon>
        <taxon>Pseudomonadota</taxon>
        <taxon>Betaproteobacteria</taxon>
        <taxon>Burkholderiales</taxon>
        <taxon>Burkholderiaceae</taxon>
        <taxon>Pandoraea</taxon>
    </lineage>
</organism>
<gene>
    <name evidence="1" type="ORF">PIN31115_02550</name>
</gene>
<dbReference type="AlphaFoldDB" id="A0A5E4VFA2"/>
<sequence length="109" mass="11851">MKVIADEGNLVETAALARRFAHDEFARIIGVEVLADSDVANFLLDRLASMRFAPLEKSNGALTVQRVHACVYAMPIAVRQGDGDAIEVRLAVVPQVQHGLATQLVITKR</sequence>
<name>A0A5E4VFA2_9BURK</name>
<dbReference type="EMBL" id="CABPSI010000003">
    <property type="protein sequence ID" value="VVE09695.1"/>
    <property type="molecule type" value="Genomic_DNA"/>
</dbReference>
<keyword evidence="2" id="KW-1185">Reference proteome</keyword>
<evidence type="ECO:0000313" key="2">
    <source>
        <dbReference type="Proteomes" id="UP000333828"/>
    </source>
</evidence>
<evidence type="ECO:0000313" key="1">
    <source>
        <dbReference type="EMBL" id="VVE09695.1"/>
    </source>
</evidence>
<accession>A0A5E4VFA2</accession>
<dbReference type="RefSeq" id="WP_150684375.1">
    <property type="nucleotide sequence ID" value="NZ_CABPSI010000003.1"/>
</dbReference>
<reference evidence="1 2" key="1">
    <citation type="submission" date="2019-08" db="EMBL/GenBank/DDBJ databases">
        <authorList>
            <person name="Peeters C."/>
        </authorList>
    </citation>
    <scope>NUCLEOTIDE SEQUENCE [LARGE SCALE GENOMIC DNA]</scope>
    <source>
        <strain evidence="1 2">LMG 31115</strain>
    </source>
</reference>
<dbReference type="Proteomes" id="UP000333828">
    <property type="component" value="Unassembled WGS sequence"/>
</dbReference>